<evidence type="ECO:0000313" key="1">
    <source>
        <dbReference type="EMBL" id="CAK5060302.1"/>
    </source>
</evidence>
<sequence>MLPIIHLDYLSYRNFKLSERAKNVEINQLNEVKYTKYQIVNIHNPKVKFLFCNEERNGAMYYIKIRKMEE</sequence>
<proteinExistence type="predicted"/>
<reference evidence="1" key="1">
    <citation type="submission" date="2023-11" db="EMBL/GenBank/DDBJ databases">
        <authorList>
            <person name="Poullet M."/>
        </authorList>
    </citation>
    <scope>NUCLEOTIDE SEQUENCE</scope>
    <source>
        <strain evidence="1">E1834</strain>
    </source>
</reference>
<dbReference type="Proteomes" id="UP001497535">
    <property type="component" value="Unassembled WGS sequence"/>
</dbReference>
<dbReference type="EMBL" id="CAVMJV010000017">
    <property type="protein sequence ID" value="CAK5060302.1"/>
    <property type="molecule type" value="Genomic_DNA"/>
</dbReference>
<comment type="caution">
    <text evidence="1">The sequence shown here is derived from an EMBL/GenBank/DDBJ whole genome shotgun (WGS) entry which is preliminary data.</text>
</comment>
<name>A0ACB0YSE5_MELEN</name>
<keyword evidence="2" id="KW-1185">Reference proteome</keyword>
<gene>
    <name evidence="1" type="ORF">MENTE1834_LOCUS15943</name>
</gene>
<protein>
    <submittedName>
        <fullName evidence="1">Uncharacterized protein</fullName>
    </submittedName>
</protein>
<evidence type="ECO:0000313" key="2">
    <source>
        <dbReference type="Proteomes" id="UP001497535"/>
    </source>
</evidence>
<organism evidence="1 2">
    <name type="scientific">Meloidogyne enterolobii</name>
    <name type="common">Root-knot nematode worm</name>
    <name type="synonym">Meloidogyne mayaguensis</name>
    <dbReference type="NCBI Taxonomy" id="390850"/>
    <lineage>
        <taxon>Eukaryota</taxon>
        <taxon>Metazoa</taxon>
        <taxon>Ecdysozoa</taxon>
        <taxon>Nematoda</taxon>
        <taxon>Chromadorea</taxon>
        <taxon>Rhabditida</taxon>
        <taxon>Tylenchina</taxon>
        <taxon>Tylenchomorpha</taxon>
        <taxon>Tylenchoidea</taxon>
        <taxon>Meloidogynidae</taxon>
        <taxon>Meloidogyninae</taxon>
        <taxon>Meloidogyne</taxon>
    </lineage>
</organism>
<accession>A0ACB0YSE5</accession>